<evidence type="ECO:0000313" key="2">
    <source>
        <dbReference type="EMBL" id="OGI98322.1"/>
    </source>
</evidence>
<evidence type="ECO:0000256" key="1">
    <source>
        <dbReference type="SAM" id="Phobius"/>
    </source>
</evidence>
<evidence type="ECO:0000313" key="3">
    <source>
        <dbReference type="Proteomes" id="UP000176479"/>
    </source>
</evidence>
<dbReference type="NCBIfam" id="TIGR02532">
    <property type="entry name" value="IV_pilin_GFxxxE"/>
    <property type="match status" value="1"/>
</dbReference>
<evidence type="ECO:0008006" key="4">
    <source>
        <dbReference type="Google" id="ProtNLM"/>
    </source>
</evidence>
<feature type="transmembrane region" description="Helical" evidence="1">
    <location>
        <begin position="32"/>
        <end position="56"/>
    </location>
</feature>
<accession>A0A1F6XW28</accession>
<keyword evidence="1" id="KW-0472">Membrane</keyword>
<dbReference type="SUPFAM" id="SSF54523">
    <property type="entry name" value="Pili subunits"/>
    <property type="match status" value="1"/>
</dbReference>
<keyword evidence="1" id="KW-1133">Transmembrane helix</keyword>
<sequence length="201" mass="22493">MRYYQKQVNHMRSWSRIDISAKNCNRSCVTGFTIIELLVAMSLFLILVAVATGTFIQTLKTQRTITELTAANDNATQAIEQIAREIRTGFGFTDSTENLLKFTNYHNESVSYRLEANDRILCGQKDGKVGCLVRSTGDSSVWSPITAPEVKVERLKFIISGKELTDDFPVRVTIVLTVAGPKDIKVNLQTTISSRVIELEL</sequence>
<dbReference type="AlphaFoldDB" id="A0A1F6XW28"/>
<reference evidence="2 3" key="1">
    <citation type="journal article" date="2016" name="Nat. Commun.">
        <title>Thousands of microbial genomes shed light on interconnected biogeochemical processes in an aquifer system.</title>
        <authorList>
            <person name="Anantharaman K."/>
            <person name="Brown C.T."/>
            <person name="Hug L.A."/>
            <person name="Sharon I."/>
            <person name="Castelle C.J."/>
            <person name="Probst A.J."/>
            <person name="Thomas B.C."/>
            <person name="Singh A."/>
            <person name="Wilkins M.J."/>
            <person name="Karaoz U."/>
            <person name="Brodie E.L."/>
            <person name="Williams K.H."/>
            <person name="Hubbard S.S."/>
            <person name="Banfield J.F."/>
        </authorList>
    </citation>
    <scope>NUCLEOTIDE SEQUENCE [LARGE SCALE GENOMIC DNA]</scope>
</reference>
<comment type="caution">
    <text evidence="2">The sequence shown here is derived from an EMBL/GenBank/DDBJ whole genome shotgun (WGS) entry which is preliminary data.</text>
</comment>
<dbReference type="Proteomes" id="UP000176479">
    <property type="component" value="Unassembled WGS sequence"/>
</dbReference>
<protein>
    <recommendedName>
        <fullName evidence="4">Prepilin-type N-terminal cleavage/methylation domain-containing protein</fullName>
    </recommendedName>
</protein>
<proteinExistence type="predicted"/>
<dbReference type="Pfam" id="PF07963">
    <property type="entry name" value="N_methyl"/>
    <property type="match status" value="1"/>
</dbReference>
<organism evidence="2 3">
    <name type="scientific">Candidatus Nomurabacteria bacterium RIFCSPLOWO2_02_FULL_40_10</name>
    <dbReference type="NCBI Taxonomy" id="1801786"/>
    <lineage>
        <taxon>Bacteria</taxon>
        <taxon>Candidatus Nomuraibacteriota</taxon>
    </lineage>
</organism>
<dbReference type="InterPro" id="IPR012902">
    <property type="entry name" value="N_methyl_site"/>
</dbReference>
<dbReference type="InterPro" id="IPR045584">
    <property type="entry name" value="Pilin-like"/>
</dbReference>
<keyword evidence="1" id="KW-0812">Transmembrane</keyword>
<dbReference type="EMBL" id="MFVK01000037">
    <property type="protein sequence ID" value="OGI98322.1"/>
    <property type="molecule type" value="Genomic_DNA"/>
</dbReference>
<gene>
    <name evidence="2" type="ORF">A3H53_04890</name>
</gene>
<name>A0A1F6XW28_9BACT</name>